<accession>A0A1X2AF00</accession>
<evidence type="ECO:0000313" key="2">
    <source>
        <dbReference type="Proteomes" id="UP000193285"/>
    </source>
</evidence>
<organism evidence="1 2">
    <name type="scientific">Mycobacterium paraense</name>
    <dbReference type="NCBI Taxonomy" id="767916"/>
    <lineage>
        <taxon>Bacteria</taxon>
        <taxon>Bacillati</taxon>
        <taxon>Actinomycetota</taxon>
        <taxon>Actinomycetes</taxon>
        <taxon>Mycobacteriales</taxon>
        <taxon>Mycobacteriaceae</taxon>
        <taxon>Mycobacterium</taxon>
        <taxon>Mycobacterium simiae complex</taxon>
    </lineage>
</organism>
<dbReference type="AlphaFoldDB" id="A0A1X2AF00"/>
<dbReference type="Proteomes" id="UP000193285">
    <property type="component" value="Unassembled WGS sequence"/>
</dbReference>
<proteinExistence type="predicted"/>
<comment type="caution">
    <text evidence="1">The sequence shown here is derived from an EMBL/GenBank/DDBJ whole genome shotgun (WGS) entry which is preliminary data.</text>
</comment>
<dbReference type="STRING" id="767916.AWB91_03415"/>
<sequence>MAAMNETENLGIDLSLFCPAQHHVGNLRQFAAEIGYQPRGGQLGAWPPHRSDSWWEVRCPDGCPGVLGGAVDPIRQEVKRLAGDPKRMTAHYTLKRVG</sequence>
<evidence type="ECO:0000313" key="1">
    <source>
        <dbReference type="EMBL" id="ORW49958.1"/>
    </source>
</evidence>
<reference evidence="1 2" key="1">
    <citation type="journal article" date="2015" name="Emerg. Microbes Infect.">
        <title>Characterization of 17 strains belonging to the Mycobacterium simiae complex and description of Mycobacterium paraense sp. nov.</title>
        <authorList>
            <person name="Fusco da Costa A.R."/>
            <person name="Fedrizzi T."/>
            <person name="Lopes M.L."/>
            <person name="Pecorari M."/>
            <person name="Oliveira da Costa W.L."/>
            <person name="Giacobazzi E."/>
            <person name="da Costa Bahia J.R."/>
            <person name="De Sanctis V."/>
            <person name="Batista Lima K.V."/>
            <person name="Bertorelli R."/>
            <person name="Grottola A."/>
            <person name="Fabio A."/>
            <person name="Mariottini A."/>
            <person name="Ferretti P."/>
            <person name="Di Leva F."/>
            <person name="Fregni Serpini G."/>
            <person name="Tagliazucchi S."/>
            <person name="Rumpianesi F."/>
            <person name="Jousson O."/>
            <person name="Segata N."/>
            <person name="Tortoli E."/>
        </authorList>
    </citation>
    <scope>NUCLEOTIDE SEQUENCE [LARGE SCALE GENOMIC DNA]</scope>
    <source>
        <strain evidence="1 2">IEC33</strain>
    </source>
</reference>
<gene>
    <name evidence="1" type="ORF">AWB90_08115</name>
</gene>
<dbReference type="EMBL" id="LQPN01000033">
    <property type="protein sequence ID" value="ORW49958.1"/>
    <property type="molecule type" value="Genomic_DNA"/>
</dbReference>
<protein>
    <submittedName>
        <fullName evidence="1">Uncharacterized protein</fullName>
    </submittedName>
</protein>
<name>A0A1X2AF00_9MYCO</name>